<evidence type="ECO:0000256" key="5">
    <source>
        <dbReference type="ARBA" id="ARBA00022989"/>
    </source>
</evidence>
<evidence type="ECO:0000313" key="10">
    <source>
        <dbReference type="Proteomes" id="UP000070444"/>
    </source>
</evidence>
<dbReference type="Proteomes" id="UP000070444">
    <property type="component" value="Unassembled WGS sequence"/>
</dbReference>
<evidence type="ECO:0000256" key="3">
    <source>
        <dbReference type="ARBA" id="ARBA00022692"/>
    </source>
</evidence>
<keyword evidence="2 8" id="KW-0813">Transport</keyword>
<accession>A0A137P2G5</accession>
<protein>
    <recommendedName>
        <fullName evidence="8">Protein transport protein SFT2</fullName>
    </recommendedName>
</protein>
<dbReference type="GO" id="GO:0015031">
    <property type="term" value="P:protein transport"/>
    <property type="evidence" value="ECO:0007669"/>
    <property type="project" value="UniProtKB-KW"/>
</dbReference>
<evidence type="ECO:0000256" key="7">
    <source>
        <dbReference type="ARBA" id="ARBA00025800"/>
    </source>
</evidence>
<keyword evidence="10" id="KW-1185">Reference proteome</keyword>
<organism evidence="9 10">
    <name type="scientific">Conidiobolus coronatus (strain ATCC 28846 / CBS 209.66 / NRRL 28638)</name>
    <name type="common">Delacroixia coronata</name>
    <dbReference type="NCBI Taxonomy" id="796925"/>
    <lineage>
        <taxon>Eukaryota</taxon>
        <taxon>Fungi</taxon>
        <taxon>Fungi incertae sedis</taxon>
        <taxon>Zoopagomycota</taxon>
        <taxon>Entomophthoromycotina</taxon>
        <taxon>Entomophthoromycetes</taxon>
        <taxon>Entomophthorales</taxon>
        <taxon>Ancylistaceae</taxon>
        <taxon>Conidiobolus</taxon>
    </lineage>
</organism>
<dbReference type="PANTHER" id="PTHR23137:SF36">
    <property type="entry name" value="VESICLE TRANSPORT PROTEIN SFT2C"/>
    <property type="match status" value="1"/>
</dbReference>
<keyword evidence="6 8" id="KW-0472">Membrane</keyword>
<dbReference type="OrthoDB" id="660759at2759"/>
<name>A0A137P2G5_CONC2</name>
<keyword evidence="3 8" id="KW-0812">Transmembrane</keyword>
<dbReference type="Pfam" id="PF04178">
    <property type="entry name" value="Got1"/>
    <property type="match status" value="1"/>
</dbReference>
<keyword evidence="5 8" id="KW-1133">Transmembrane helix</keyword>
<evidence type="ECO:0000256" key="1">
    <source>
        <dbReference type="ARBA" id="ARBA00004141"/>
    </source>
</evidence>
<proteinExistence type="inferred from homology"/>
<dbReference type="AlphaFoldDB" id="A0A137P2G5"/>
<comment type="similarity">
    <text evidence="7 8">Belongs to the SFT2 family.</text>
</comment>
<gene>
    <name evidence="9" type="ORF">CONCODRAFT_79404</name>
</gene>
<evidence type="ECO:0000256" key="2">
    <source>
        <dbReference type="ARBA" id="ARBA00022448"/>
    </source>
</evidence>
<keyword evidence="4 8" id="KW-0653">Protein transport</keyword>
<evidence type="ECO:0000313" key="9">
    <source>
        <dbReference type="EMBL" id="KXN69240.1"/>
    </source>
</evidence>
<dbReference type="PANTHER" id="PTHR23137">
    <property type="entry name" value="VESICLE TRANSPORT PROTEIN-RELATED"/>
    <property type="match status" value="1"/>
</dbReference>
<comment type="function">
    <text evidence="8">Nonessential protein required for the fusion of transport vesicles derived from the endocytic pathway with the Golgi complex.</text>
</comment>
<dbReference type="InterPro" id="IPR011691">
    <property type="entry name" value="Vesicle_transpt_SFT2"/>
</dbReference>
<dbReference type="GO" id="GO:0000139">
    <property type="term" value="C:Golgi membrane"/>
    <property type="evidence" value="ECO:0007669"/>
    <property type="project" value="UniProtKB-SubCell"/>
</dbReference>
<keyword evidence="8" id="KW-0333">Golgi apparatus</keyword>
<evidence type="ECO:0000256" key="8">
    <source>
        <dbReference type="RuleBase" id="RU363111"/>
    </source>
</evidence>
<evidence type="ECO:0000256" key="6">
    <source>
        <dbReference type="ARBA" id="ARBA00023136"/>
    </source>
</evidence>
<feature type="transmembrane region" description="Helical" evidence="8">
    <location>
        <begin position="86"/>
        <end position="111"/>
    </location>
</feature>
<dbReference type="STRING" id="796925.A0A137P2G5"/>
<reference evidence="9 10" key="1">
    <citation type="journal article" date="2015" name="Genome Biol. Evol.">
        <title>Phylogenomic analyses indicate that early fungi evolved digesting cell walls of algal ancestors of land plants.</title>
        <authorList>
            <person name="Chang Y."/>
            <person name="Wang S."/>
            <person name="Sekimoto S."/>
            <person name="Aerts A.L."/>
            <person name="Choi C."/>
            <person name="Clum A."/>
            <person name="LaButti K.M."/>
            <person name="Lindquist E.A."/>
            <person name="Yee Ngan C."/>
            <person name="Ohm R.A."/>
            <person name="Salamov A.A."/>
            <person name="Grigoriev I.V."/>
            <person name="Spatafora J.W."/>
            <person name="Berbee M.L."/>
        </authorList>
    </citation>
    <scope>NUCLEOTIDE SEQUENCE [LARGE SCALE GENOMIC DNA]</scope>
    <source>
        <strain evidence="9 10">NRRL 28638</strain>
    </source>
</reference>
<feature type="transmembrane region" description="Helical" evidence="8">
    <location>
        <begin position="151"/>
        <end position="168"/>
    </location>
</feature>
<dbReference type="InterPro" id="IPR007305">
    <property type="entry name" value="Vesicle_transpt_Got1/SFT2"/>
</dbReference>
<feature type="transmembrane region" description="Helical" evidence="8">
    <location>
        <begin position="117"/>
        <end position="139"/>
    </location>
</feature>
<dbReference type="EMBL" id="KQ964542">
    <property type="protein sequence ID" value="KXN69240.1"/>
    <property type="molecule type" value="Genomic_DNA"/>
</dbReference>
<evidence type="ECO:0000256" key="4">
    <source>
        <dbReference type="ARBA" id="ARBA00022927"/>
    </source>
</evidence>
<dbReference type="GO" id="GO:0016192">
    <property type="term" value="P:vesicle-mediated transport"/>
    <property type="evidence" value="ECO:0007669"/>
    <property type="project" value="InterPro"/>
</dbReference>
<dbReference type="OMA" id="GLMFFTR"/>
<comment type="subcellular location">
    <subcellularLocation>
        <location evidence="8">Golgi apparatus membrane</location>
        <topology evidence="8">Multi-pass membrane protein</topology>
    </subcellularLocation>
    <subcellularLocation>
        <location evidence="1">Membrane</location>
        <topology evidence="1">Multi-pass membrane protein</topology>
    </subcellularLocation>
</comment>
<sequence>MSSSSEQNFKNLLNKSSFRTNSGSGVGGSSSSTGGSTFSNWSNKFTSSTSTLFSNISNQAQGYMPVTTNQPPQEPSWFSLTLWQRWTGFGMCVLAGALLFLLSFLNLTVFIVKPRKFALSFSFGSLFFFASIAFLRGPVTHFKSIFNLKQLPFSAAYFGSLIMTLVSTLIIKSFILTIVFLVIQIIALVWYFMSFMPGGSRLIARTATSFLPI</sequence>
<feature type="transmembrane region" description="Helical" evidence="8">
    <location>
        <begin position="174"/>
        <end position="193"/>
    </location>
</feature>